<evidence type="ECO:0000313" key="8">
    <source>
        <dbReference type="EMBL" id="KAF3707693.1"/>
    </source>
</evidence>
<evidence type="ECO:0000256" key="7">
    <source>
        <dbReference type="RuleBase" id="RU000570"/>
    </source>
</evidence>
<evidence type="ECO:0000256" key="2">
    <source>
        <dbReference type="ARBA" id="ARBA00007645"/>
    </source>
</evidence>
<protein>
    <recommendedName>
        <fullName evidence="7">Ribosomal protein</fullName>
    </recommendedName>
</protein>
<dbReference type="PANTHER" id="PTHR46909:SF1">
    <property type="entry name" value="LARGE RIBOSOMAL SUBUNIT PROTEIN BL36M"/>
    <property type="match status" value="1"/>
</dbReference>
<sequence length="126" mass="14336">MAPLLLKHLATSLTHQVAQMSRFNLRFYSPAASVYRCLCTLTTPRRTLLLSSPRTNSIQPPYTGSFDQCGPSLLGHCEHLPTIQPSVGMKTKSALKKRCKDCFFVRRRGRLFVFCKTNPRHKQRQG</sequence>
<dbReference type="GO" id="GO:0006412">
    <property type="term" value="P:translation"/>
    <property type="evidence" value="ECO:0007669"/>
    <property type="project" value="InterPro"/>
</dbReference>
<evidence type="ECO:0000256" key="4">
    <source>
        <dbReference type="ARBA" id="ARBA00022980"/>
    </source>
</evidence>
<reference evidence="9" key="2">
    <citation type="submission" date="2019-02" db="EMBL/GenBank/DDBJ databases">
        <title>Opniocepnalus argus Var Kimnra genome.</title>
        <authorList>
            <person name="Zhou C."/>
            <person name="Xiao S."/>
        </authorList>
    </citation>
    <scope>NUCLEOTIDE SEQUENCE [LARGE SCALE GENOMIC DNA]</scope>
</reference>
<dbReference type="InterPro" id="IPR000473">
    <property type="entry name" value="Ribosomal_bL36"/>
</dbReference>
<dbReference type="GO" id="GO:0005762">
    <property type="term" value="C:mitochondrial large ribosomal subunit"/>
    <property type="evidence" value="ECO:0007669"/>
    <property type="project" value="TreeGrafter"/>
</dbReference>
<gene>
    <name evidence="8" type="ORF">EXN66_Car000866</name>
</gene>
<keyword evidence="3" id="KW-0809">Transit peptide</keyword>
<evidence type="ECO:0000313" key="9">
    <source>
        <dbReference type="Proteomes" id="UP000503349"/>
    </source>
</evidence>
<dbReference type="HAMAP" id="MF_00251">
    <property type="entry name" value="Ribosomal_bL36"/>
    <property type="match status" value="1"/>
</dbReference>
<keyword evidence="4 7" id="KW-0689">Ribosomal protein</keyword>
<dbReference type="InterPro" id="IPR052143">
    <property type="entry name" value="Mitoribosomal_bL36m"/>
</dbReference>
<dbReference type="PROSITE" id="PS00828">
    <property type="entry name" value="RIBOSOMAL_L36"/>
    <property type="match status" value="1"/>
</dbReference>
<comment type="similarity">
    <text evidence="2 7">Belongs to the bacterial ribosomal protein bL36 family.</text>
</comment>
<dbReference type="EMBL" id="CM015712">
    <property type="protein sequence ID" value="KAF3707693.1"/>
    <property type="molecule type" value="Genomic_DNA"/>
</dbReference>
<proteinExistence type="inferred from homology"/>
<accession>A0A6G1QZD8</accession>
<dbReference type="Pfam" id="PF00444">
    <property type="entry name" value="Ribosomal_L36"/>
    <property type="match status" value="1"/>
</dbReference>
<dbReference type="Proteomes" id="UP000503349">
    <property type="component" value="Chromosome 1"/>
</dbReference>
<dbReference type="InterPro" id="IPR035977">
    <property type="entry name" value="Ribosomal_bL36_sp"/>
</dbReference>
<evidence type="ECO:0000256" key="3">
    <source>
        <dbReference type="ARBA" id="ARBA00022946"/>
    </source>
</evidence>
<evidence type="ECO:0000256" key="6">
    <source>
        <dbReference type="ARBA" id="ARBA00023274"/>
    </source>
</evidence>
<dbReference type="GO" id="GO:0003735">
    <property type="term" value="F:structural constituent of ribosome"/>
    <property type="evidence" value="ECO:0007669"/>
    <property type="project" value="InterPro"/>
</dbReference>
<keyword evidence="6 7" id="KW-0687">Ribonucleoprotein</keyword>
<dbReference type="PANTHER" id="PTHR46909">
    <property type="entry name" value="39S RIBOSOMAL PROTEIN L36, MITOCHONDRIAL"/>
    <property type="match status" value="1"/>
</dbReference>
<name>A0A6G1QZD8_CHAAH</name>
<dbReference type="SUPFAM" id="SSF57840">
    <property type="entry name" value="Ribosomal protein L36"/>
    <property type="match status" value="1"/>
</dbReference>
<evidence type="ECO:0000256" key="1">
    <source>
        <dbReference type="ARBA" id="ARBA00004173"/>
    </source>
</evidence>
<evidence type="ECO:0000256" key="5">
    <source>
        <dbReference type="ARBA" id="ARBA00023128"/>
    </source>
</evidence>
<keyword evidence="5" id="KW-0496">Mitochondrion</keyword>
<organism evidence="8 9">
    <name type="scientific">Channa argus</name>
    <name type="common">Northern snakehead</name>
    <name type="synonym">Ophicephalus argus</name>
    <dbReference type="NCBI Taxonomy" id="215402"/>
    <lineage>
        <taxon>Eukaryota</taxon>
        <taxon>Metazoa</taxon>
        <taxon>Chordata</taxon>
        <taxon>Craniata</taxon>
        <taxon>Vertebrata</taxon>
        <taxon>Euteleostomi</taxon>
        <taxon>Actinopterygii</taxon>
        <taxon>Neopterygii</taxon>
        <taxon>Teleostei</taxon>
        <taxon>Neoteleostei</taxon>
        <taxon>Acanthomorphata</taxon>
        <taxon>Anabantaria</taxon>
        <taxon>Anabantiformes</taxon>
        <taxon>Channoidei</taxon>
        <taxon>Channidae</taxon>
        <taxon>Channa</taxon>
    </lineage>
</organism>
<reference evidence="8 9" key="1">
    <citation type="submission" date="2019-02" db="EMBL/GenBank/DDBJ databases">
        <title>Opniocepnalus argus genome.</title>
        <authorList>
            <person name="Zhou C."/>
            <person name="Xiao S."/>
        </authorList>
    </citation>
    <scope>NUCLEOTIDE SEQUENCE [LARGE SCALE GENOMIC DNA]</scope>
    <source>
        <strain evidence="8">OARG1902GOOAL</strain>
        <tissue evidence="8">Muscle</tissue>
    </source>
</reference>
<comment type="subcellular location">
    <subcellularLocation>
        <location evidence="1">Mitochondrion</location>
    </subcellularLocation>
</comment>
<keyword evidence="9" id="KW-1185">Reference proteome</keyword>
<dbReference type="AlphaFoldDB" id="A0A6G1QZD8"/>
<dbReference type="NCBIfam" id="TIGR01022">
    <property type="entry name" value="rpmJ_bact"/>
    <property type="match status" value="1"/>
</dbReference>